<name>A0A8H5GFJ1_9AGAR</name>
<dbReference type="PANTHER" id="PTHR30613">
    <property type="entry name" value="UNCHARACTERIZED PROTEIN YBIU-RELATED"/>
    <property type="match status" value="1"/>
</dbReference>
<dbReference type="AlphaFoldDB" id="A0A8H5GFJ1"/>
<dbReference type="PANTHER" id="PTHR30613:SF1">
    <property type="entry name" value="DUF1479 DOMAIN PROTEIN (AFU_ORTHOLOGUE AFUA_5G09280)"/>
    <property type="match status" value="1"/>
</dbReference>
<evidence type="ECO:0008006" key="3">
    <source>
        <dbReference type="Google" id="ProtNLM"/>
    </source>
</evidence>
<organism evidence="1 2">
    <name type="scientific">Leucocoprinus leucothites</name>
    <dbReference type="NCBI Taxonomy" id="201217"/>
    <lineage>
        <taxon>Eukaryota</taxon>
        <taxon>Fungi</taxon>
        <taxon>Dikarya</taxon>
        <taxon>Basidiomycota</taxon>
        <taxon>Agaricomycotina</taxon>
        <taxon>Agaricomycetes</taxon>
        <taxon>Agaricomycetidae</taxon>
        <taxon>Agaricales</taxon>
        <taxon>Agaricineae</taxon>
        <taxon>Agaricaceae</taxon>
        <taxon>Leucocoprinus</taxon>
    </lineage>
</organism>
<protein>
    <recommendedName>
        <fullName evidence="3">DUF1479-domain-containing protein</fullName>
    </recommendedName>
</protein>
<dbReference type="SUPFAM" id="SSF51197">
    <property type="entry name" value="Clavaminate synthase-like"/>
    <property type="match status" value="1"/>
</dbReference>
<evidence type="ECO:0000313" key="2">
    <source>
        <dbReference type="Proteomes" id="UP000559027"/>
    </source>
</evidence>
<keyword evidence="2" id="KW-1185">Reference proteome</keyword>
<dbReference type="Proteomes" id="UP000559027">
    <property type="component" value="Unassembled WGS sequence"/>
</dbReference>
<dbReference type="InterPro" id="IPR027443">
    <property type="entry name" value="IPNS-like_sf"/>
</dbReference>
<evidence type="ECO:0000313" key="1">
    <source>
        <dbReference type="EMBL" id="KAF5363869.1"/>
    </source>
</evidence>
<dbReference type="Gene3D" id="2.60.120.330">
    <property type="entry name" value="B-lactam Antibiotic, Isopenicillin N Synthase, Chain"/>
    <property type="match status" value="1"/>
</dbReference>
<dbReference type="InterPro" id="IPR010856">
    <property type="entry name" value="Gig2-like"/>
</dbReference>
<dbReference type="OrthoDB" id="8249012at2759"/>
<reference evidence="1 2" key="1">
    <citation type="journal article" date="2020" name="ISME J.">
        <title>Uncovering the hidden diversity of litter-decomposition mechanisms in mushroom-forming fungi.</title>
        <authorList>
            <person name="Floudas D."/>
            <person name="Bentzer J."/>
            <person name="Ahren D."/>
            <person name="Johansson T."/>
            <person name="Persson P."/>
            <person name="Tunlid A."/>
        </authorList>
    </citation>
    <scope>NUCLEOTIDE SEQUENCE [LARGE SCALE GENOMIC DNA]</scope>
    <source>
        <strain evidence="1 2">CBS 146.42</strain>
    </source>
</reference>
<sequence>MPPSNSTDFTIRSYPPYFLEVKREIASSYTDFEARIAKAWKEIIAQLAIVTAQIHEDGSSYIPQIEFHDLDTLSTTEVATIKRRGCLVIKNVIDDDKVITWRESLREFARLNPDIEGFPVNDKQFFELYWTKPQVEARANPNLLKASIWLNNLYHDKSGAVSENVDLNVPLCYADRYRIRKPGSQWGMLPPHVDGGTIERWQDPAFRKCFDDILAGNWRQHDPYDLAGRLDARSSLYDRPGQASVFRTFQGWLSMSETGPTEGTLQLFPDVLLSNAYLILRPFFKPLVPEDSPDVLDPNNWAVDLDSPEFPGIIPMDGGFAGPYPRPLLHPHLELEKTMIAVPKVKPGDAVFWHCDLIHAVESTHKGTEDSAVMYIPAVPCTNQNSEYVKRQLESFLKGERPSDFPQGKGEAGFIGVATADDIDNDVGRRAMGLAVATA</sequence>
<dbReference type="Pfam" id="PF07350">
    <property type="entry name" value="Gig2-like"/>
    <property type="match status" value="1"/>
</dbReference>
<proteinExistence type="predicted"/>
<dbReference type="EMBL" id="JAACJO010000001">
    <property type="protein sequence ID" value="KAF5363869.1"/>
    <property type="molecule type" value="Genomic_DNA"/>
</dbReference>
<gene>
    <name evidence="1" type="ORF">D9756_001088</name>
</gene>
<comment type="caution">
    <text evidence="1">The sequence shown here is derived from an EMBL/GenBank/DDBJ whole genome shotgun (WGS) entry which is preliminary data.</text>
</comment>
<accession>A0A8H5GFJ1</accession>